<sequence>MKITLQLAITPFLIIEAVRAFHKAENNASSNEIAYNNLLSTAKAAAEKPSKHQPKKHHTEKVKGGKIVKANKWGKLPSNILKKVKGKKPVKMTVEPMSIEDSFSPSLKQATTISNLLNPKAAMTSNTSLLAELIERSAGANSLTKPENYTQEFEEEEEAAALDQDPAILFNTEAFGKSIKAEKKKALKTAPTPEPVSTIHLKDKSADKPHPKKHLPKSENTTKLEVAEKSGEKENLSLINNNLEKMEVTMQSFIKEIKALKETISDSNESSIISAEASPHKAYKLSGNKKHADSKKKKKGVSKSSETDF</sequence>
<proteinExistence type="predicted"/>
<feature type="compositionally biased region" description="Basic and acidic residues" evidence="1">
    <location>
        <begin position="216"/>
        <end position="232"/>
    </location>
</feature>
<evidence type="ECO:0000313" key="3">
    <source>
        <dbReference type="EMBL" id="EIJ89435.1"/>
    </source>
</evidence>
<gene>
    <name evidence="3" type="ORF">NEQG_00205</name>
</gene>
<name>I3EJN8_NEMP3</name>
<dbReference type="InParanoid" id="I3EJN8"/>
<feature type="compositionally biased region" description="Low complexity" evidence="1">
    <location>
        <begin position="265"/>
        <end position="277"/>
    </location>
</feature>
<dbReference type="OMA" id="FNTEAFG"/>
<evidence type="ECO:0000256" key="2">
    <source>
        <dbReference type="SAM" id="SignalP"/>
    </source>
</evidence>
<reference evidence="3" key="1">
    <citation type="submission" date="2011-01" db="EMBL/GenBank/DDBJ databases">
        <title>The Genome Sequence of Nematocida parisii strain ERTm3.</title>
        <authorList>
            <consortium name="The Broad Institute Genome Sequencing Platform"/>
            <consortium name="The Broad Institute Genome Sequencing Center for Infectious Disease"/>
            <person name="Cuomo C."/>
            <person name="Troemel E."/>
            <person name="Young S.K."/>
            <person name="Zeng Q."/>
            <person name="Gargeya S."/>
            <person name="Fitzgerald M."/>
            <person name="Haas B."/>
            <person name="Abouelleil A."/>
            <person name="Alvarado L."/>
            <person name="Arachchi H.M."/>
            <person name="Berlin A."/>
            <person name="Chapman S.B."/>
            <person name="Gearin G."/>
            <person name="Goldberg J."/>
            <person name="Griggs A."/>
            <person name="Gujja S."/>
            <person name="Hansen M."/>
            <person name="Heiman D."/>
            <person name="Howarth C."/>
            <person name="Larimer J."/>
            <person name="Lui A."/>
            <person name="MacDonald P.J.P."/>
            <person name="McCowen C."/>
            <person name="Montmayeur A."/>
            <person name="Murphy C."/>
            <person name="Neiman D."/>
            <person name="Pearson M."/>
            <person name="Priest M."/>
            <person name="Roberts A."/>
            <person name="Saif S."/>
            <person name="Shea T."/>
            <person name="Sisk P."/>
            <person name="Stolte C."/>
            <person name="Sykes S."/>
            <person name="Wortman J."/>
            <person name="Nusbaum C."/>
            <person name="Birren B."/>
        </authorList>
    </citation>
    <scope>NUCLEOTIDE SEQUENCE</scope>
    <source>
        <strain evidence="3">ERTm3</strain>
    </source>
</reference>
<feature type="signal peptide" evidence="2">
    <location>
        <begin position="1"/>
        <end position="20"/>
    </location>
</feature>
<accession>I3EJN8</accession>
<feature type="compositionally biased region" description="Basic residues" evidence="1">
    <location>
        <begin position="281"/>
        <end position="301"/>
    </location>
</feature>
<feature type="region of interest" description="Disordered" evidence="1">
    <location>
        <begin position="186"/>
        <end position="232"/>
    </location>
</feature>
<protein>
    <submittedName>
        <fullName evidence="3">Uncharacterized protein</fullName>
    </submittedName>
</protein>
<organism evidence="3 4">
    <name type="scientific">Nematocida parisii (strain ERTm3)</name>
    <name type="common">Nematode killer fungus</name>
    <dbReference type="NCBI Taxonomy" id="935791"/>
    <lineage>
        <taxon>Eukaryota</taxon>
        <taxon>Fungi</taxon>
        <taxon>Fungi incertae sedis</taxon>
        <taxon>Microsporidia</taxon>
        <taxon>Nematocida</taxon>
    </lineage>
</organism>
<keyword evidence="2" id="KW-0732">Signal</keyword>
<feature type="region of interest" description="Disordered" evidence="1">
    <location>
        <begin position="265"/>
        <end position="309"/>
    </location>
</feature>
<dbReference type="Proteomes" id="UP000002872">
    <property type="component" value="Unassembled WGS sequence"/>
</dbReference>
<dbReference type="OrthoDB" id="10368027at2759"/>
<dbReference type="HOGENOM" id="CLU_900435_0_0_1"/>
<dbReference type="EMBL" id="GL870876">
    <property type="protein sequence ID" value="EIJ89435.1"/>
    <property type="molecule type" value="Genomic_DNA"/>
</dbReference>
<feature type="compositionally biased region" description="Basic and acidic residues" evidence="1">
    <location>
        <begin position="200"/>
        <end position="209"/>
    </location>
</feature>
<dbReference type="VEuPathDB" id="MicrosporidiaDB:NEQG_00205"/>
<feature type="chain" id="PRO_5003670612" evidence="2">
    <location>
        <begin position="21"/>
        <end position="309"/>
    </location>
</feature>
<evidence type="ECO:0000256" key="1">
    <source>
        <dbReference type="SAM" id="MobiDB-lite"/>
    </source>
</evidence>
<keyword evidence="4" id="KW-1185">Reference proteome</keyword>
<evidence type="ECO:0000313" key="4">
    <source>
        <dbReference type="Proteomes" id="UP000002872"/>
    </source>
</evidence>
<dbReference type="AlphaFoldDB" id="I3EJN8"/>